<evidence type="ECO:0000313" key="1">
    <source>
        <dbReference type="EMBL" id="MCY1141608.1"/>
    </source>
</evidence>
<proteinExistence type="predicted"/>
<dbReference type="EMBL" id="JAPNTZ010000009">
    <property type="protein sequence ID" value="MCY1141608.1"/>
    <property type="molecule type" value="Genomic_DNA"/>
</dbReference>
<gene>
    <name evidence="1" type="ORF">OWR29_26725</name>
</gene>
<comment type="caution">
    <text evidence="1">The sequence shown here is derived from an EMBL/GenBank/DDBJ whole genome shotgun (WGS) entry which is preliminary data.</text>
</comment>
<name>A0ABT4B528_9ACTN</name>
<protein>
    <submittedName>
        <fullName evidence="1">Uncharacterized protein</fullName>
    </submittedName>
</protein>
<sequence length="149" mass="15755">MSTRTRTAVAVTAVVLLWAGFAYNMSRPADYPAYKRTMLQVAASAHDATQTGRLTAQQKWADRITTAFARTAFDEAGQALAGAQKKFAAQGPPDPRSAALRDALAPLLAQAVTTLGDTAEASDDGTLRAGAAHLDTLAQHLDDFITAHE</sequence>
<keyword evidence="2" id="KW-1185">Reference proteome</keyword>
<dbReference type="Proteomes" id="UP001151002">
    <property type="component" value="Unassembled WGS sequence"/>
</dbReference>
<dbReference type="RefSeq" id="WP_267566000.1">
    <property type="nucleotide sequence ID" value="NZ_JAPNTZ010000009.1"/>
</dbReference>
<evidence type="ECO:0000313" key="2">
    <source>
        <dbReference type="Proteomes" id="UP001151002"/>
    </source>
</evidence>
<reference evidence="1" key="1">
    <citation type="submission" date="2022-11" db="EMBL/GenBank/DDBJ databases">
        <authorList>
            <person name="Somphong A."/>
            <person name="Phongsopitanun W."/>
        </authorList>
    </citation>
    <scope>NUCLEOTIDE SEQUENCE</scope>
    <source>
        <strain evidence="1">Pm04-4</strain>
    </source>
</reference>
<accession>A0ABT4B528</accession>
<organism evidence="1 2">
    <name type="scientific">Paractinoplanes pyxinae</name>
    <dbReference type="NCBI Taxonomy" id="2997416"/>
    <lineage>
        <taxon>Bacteria</taxon>
        <taxon>Bacillati</taxon>
        <taxon>Actinomycetota</taxon>
        <taxon>Actinomycetes</taxon>
        <taxon>Micromonosporales</taxon>
        <taxon>Micromonosporaceae</taxon>
        <taxon>Paractinoplanes</taxon>
    </lineage>
</organism>